<feature type="domain" description="Virulence-associated protein E-like" evidence="1">
    <location>
        <begin position="28"/>
        <end position="248"/>
    </location>
</feature>
<dbReference type="AlphaFoldDB" id="A0A5J4T404"/>
<dbReference type="PANTHER" id="PTHR34985">
    <property type="entry name" value="SLR0554 PROTEIN"/>
    <property type="match status" value="1"/>
</dbReference>
<dbReference type="InterPro" id="IPR007936">
    <property type="entry name" value="VapE-like_dom"/>
</dbReference>
<dbReference type="EMBL" id="SNRY01000003">
    <property type="protein sequence ID" value="KAA6352403.1"/>
    <property type="molecule type" value="Genomic_DNA"/>
</dbReference>
<sequence>MLNAILTSPNQVNSYNPVIEYFDSLKNSWDGKDHIDRLCDFLKAHDFDDKEEPDYYQKRLNRLVKKWIVSTVACVYGIRPNDAMLGFVNAEGDIGKTTLIQSFVPKCLEEYYIASDKESKMFRISPSFAMKFIINFDEFVCLTKATENEFKSNMSRLKMDIKRQGENFFSQVPRIASCMFTSEKTQEKGGFLFTSDSGFLRRIATIELEEILKEYKEEIDFDQVWAQAVALYLSSSFEYGFDSQDHKDFQEYNLRYVIETSIDKLIRTWYRKLEKGEEGIFR</sequence>
<organism evidence="2">
    <name type="scientific">termite gut metagenome</name>
    <dbReference type="NCBI Taxonomy" id="433724"/>
    <lineage>
        <taxon>unclassified sequences</taxon>
        <taxon>metagenomes</taxon>
        <taxon>organismal metagenomes</taxon>
    </lineage>
</organism>
<protein>
    <recommendedName>
        <fullName evidence="1">Virulence-associated protein E-like domain-containing protein</fullName>
    </recommendedName>
</protein>
<name>A0A5J4T404_9ZZZZ</name>
<proteinExistence type="predicted"/>
<dbReference type="Pfam" id="PF05272">
    <property type="entry name" value="VapE-like_dom"/>
    <property type="match status" value="1"/>
</dbReference>
<evidence type="ECO:0000259" key="1">
    <source>
        <dbReference type="Pfam" id="PF05272"/>
    </source>
</evidence>
<reference evidence="2" key="1">
    <citation type="submission" date="2019-03" db="EMBL/GenBank/DDBJ databases">
        <title>Single cell metagenomics reveals metabolic interactions within the superorganism composed of flagellate Streblomastix strix and complex community of Bacteroidetes bacteria on its surface.</title>
        <authorList>
            <person name="Treitli S.C."/>
            <person name="Kolisko M."/>
            <person name="Husnik F."/>
            <person name="Keeling P."/>
            <person name="Hampl V."/>
        </authorList>
    </citation>
    <scope>NUCLEOTIDE SEQUENCE</scope>
    <source>
        <strain evidence="2">STM</strain>
    </source>
</reference>
<comment type="caution">
    <text evidence="2">The sequence shown here is derived from an EMBL/GenBank/DDBJ whole genome shotgun (WGS) entry which is preliminary data.</text>
</comment>
<accession>A0A5J4T404</accession>
<evidence type="ECO:0000313" key="2">
    <source>
        <dbReference type="EMBL" id="KAA6352403.1"/>
    </source>
</evidence>
<dbReference type="PANTHER" id="PTHR34985:SF1">
    <property type="entry name" value="SLR0554 PROTEIN"/>
    <property type="match status" value="1"/>
</dbReference>
<gene>
    <name evidence="2" type="ORF">EZS27_000353</name>
</gene>